<dbReference type="EMBL" id="BOMP01000217">
    <property type="protein sequence ID" value="GIE46449.1"/>
    <property type="molecule type" value="Genomic_DNA"/>
</dbReference>
<proteinExistence type="predicted"/>
<dbReference type="InterPro" id="IPR011518">
    <property type="entry name" value="Transposase_36"/>
</dbReference>
<sequence>MAIDAETLRQVTTRFEVLAPHLNERQRRLALAAEARLFGHGGVRAVARAVGVSETTVRAGVFELERGDDPLPVGRVRRPGGGRKSLTEHDPKLLPALLALVEPDERGDPTSPLRWTTKSLRHLADELTRQGYPISAPTVGRLLHRNGFSLQANAKTLEGDQHPDRDAQFNYVNEQVREHQQSGEPVISVDAKKKEQLGLLPSGGREWRPHGEPVKVVDHSFFTGPNVEQALPYGVYDLTRDTGWVNVGVDHDTAAFAVASIRRWWQARGHLDYQQATRLLITADAGGSNCYRFRLWKAELATLAAETGLTITVCHFPPGTSKWNKIEHRLFSHITMNWRGRPLTSHEIVVQTIAATTTRTGLRVDASLDPGDYPLGITITAAQLQALPITAHAWHGAWNYTITPPIPGSVPPPTTDSTTALQKRAQNLHRLADPRLTGMTRDELDQLAGELAADQAAQTEKRCYQQRGGPRRKSPGAGAAMLLTAADRVLVTVIYLRQICSQKVLAELLAINPTSIGNAIADTRTLLEQRKHIIGPTRLRCNSASQLSDFLDGSTRPAPAVLLPDLLTDPRLTGMSRQQLSDLLDQIRLPHDAQVEHRRYHRRGRHPLPGTRGGIFKQKLTDPERVLAAILYHRQACTRQALADLFQVSPRTIGNILIDIRPLLDQAGYQPTSATIRYRSAAALREAIGNDTPT</sequence>
<dbReference type="NCBIfam" id="NF033519">
    <property type="entry name" value="transpos_ISAzo13"/>
    <property type="match status" value="1"/>
</dbReference>
<protein>
    <recommendedName>
        <fullName evidence="3">Transposase</fullName>
    </recommendedName>
</protein>
<dbReference type="RefSeq" id="WP_188124412.1">
    <property type="nucleotide sequence ID" value="NZ_BOMP01000217.1"/>
</dbReference>
<dbReference type="Pfam" id="PF07592">
    <property type="entry name" value="DDE_Tnp_ISAZ013"/>
    <property type="match status" value="1"/>
</dbReference>
<comment type="caution">
    <text evidence="1">The sequence shown here is derived from an EMBL/GenBank/DDBJ whole genome shotgun (WGS) entry which is preliminary data.</text>
</comment>
<organism evidence="1 2">
    <name type="scientific">Actinoplanes lobatus</name>
    <dbReference type="NCBI Taxonomy" id="113568"/>
    <lineage>
        <taxon>Bacteria</taxon>
        <taxon>Bacillati</taxon>
        <taxon>Actinomycetota</taxon>
        <taxon>Actinomycetes</taxon>
        <taxon>Micromonosporales</taxon>
        <taxon>Micromonosporaceae</taxon>
        <taxon>Actinoplanes</taxon>
    </lineage>
</organism>
<evidence type="ECO:0000313" key="2">
    <source>
        <dbReference type="Proteomes" id="UP000631312"/>
    </source>
</evidence>
<name>A0ABQ4AZP7_9ACTN</name>
<reference evidence="1 2" key="1">
    <citation type="submission" date="2021-01" db="EMBL/GenBank/DDBJ databases">
        <title>Whole genome shotgun sequence of Actinoplanes lobatus NBRC 12513.</title>
        <authorList>
            <person name="Komaki H."/>
            <person name="Tamura T."/>
        </authorList>
    </citation>
    <scope>NUCLEOTIDE SEQUENCE [LARGE SCALE GENOMIC DNA]</scope>
    <source>
        <strain evidence="1 2">NBRC 12513</strain>
    </source>
</reference>
<gene>
    <name evidence="1" type="ORF">Alo02nite_93470</name>
</gene>
<accession>A0ABQ4AZP7</accession>
<dbReference type="Proteomes" id="UP000631312">
    <property type="component" value="Unassembled WGS sequence"/>
</dbReference>
<evidence type="ECO:0008006" key="3">
    <source>
        <dbReference type="Google" id="ProtNLM"/>
    </source>
</evidence>
<evidence type="ECO:0000313" key="1">
    <source>
        <dbReference type="EMBL" id="GIE46449.1"/>
    </source>
</evidence>
<keyword evidence="2" id="KW-1185">Reference proteome</keyword>